<protein>
    <submittedName>
        <fullName evidence="1">Uncharacterized protein</fullName>
    </submittedName>
</protein>
<accession>A0A328BJI5</accession>
<dbReference type="Proteomes" id="UP000248553">
    <property type="component" value="Unassembled WGS sequence"/>
</dbReference>
<comment type="caution">
    <text evidence="1">The sequence shown here is derived from an EMBL/GenBank/DDBJ whole genome shotgun (WGS) entry which is preliminary data.</text>
</comment>
<dbReference type="EMBL" id="QHKM01000004">
    <property type="protein sequence ID" value="RAK66156.1"/>
    <property type="molecule type" value="Genomic_DNA"/>
</dbReference>
<keyword evidence="2" id="KW-1185">Reference proteome</keyword>
<evidence type="ECO:0000313" key="1">
    <source>
        <dbReference type="EMBL" id="RAK66156.1"/>
    </source>
</evidence>
<evidence type="ECO:0000313" key="2">
    <source>
        <dbReference type="Proteomes" id="UP000248553"/>
    </source>
</evidence>
<proteinExistence type="predicted"/>
<reference evidence="2" key="1">
    <citation type="submission" date="2018-05" db="EMBL/GenBank/DDBJ databases">
        <authorList>
            <person name="Nie L."/>
        </authorList>
    </citation>
    <scope>NUCLEOTIDE SEQUENCE [LARGE SCALE GENOMIC DNA]</scope>
    <source>
        <strain evidence="2">NL</strain>
    </source>
</reference>
<organism evidence="1 2">
    <name type="scientific">Hymenobacter edaphi</name>
    <dbReference type="NCBI Taxonomy" id="2211146"/>
    <lineage>
        <taxon>Bacteria</taxon>
        <taxon>Pseudomonadati</taxon>
        <taxon>Bacteroidota</taxon>
        <taxon>Cytophagia</taxon>
        <taxon>Cytophagales</taxon>
        <taxon>Hymenobacteraceae</taxon>
        <taxon>Hymenobacter</taxon>
    </lineage>
</organism>
<name>A0A328BJI5_9BACT</name>
<dbReference type="AlphaFoldDB" id="A0A328BJI5"/>
<sequence>MLTLMLVLLLAVQRLARAVYRPQRHVMQISMPIPWPVAQARMRERREEVPPVGYFTVPPDLDRRRRWLCYTLIGNAGHDAAMLRAVAERLRRGRTQPAERADLCIRFAAGARYASLVAALDLMPQLNQSKYALDLYRPEPVLYVFVTPFRPWW</sequence>
<gene>
    <name evidence="1" type="ORF">DLM85_15800</name>
</gene>